<gene>
    <name evidence="1" type="ORF">C9J27_10205</name>
</gene>
<comment type="caution">
    <text evidence="1">The sequence shown here is derived from an EMBL/GenBank/DDBJ whole genome shotgun (WGS) entry which is preliminary data.</text>
</comment>
<evidence type="ECO:0000313" key="1">
    <source>
        <dbReference type="EMBL" id="PSU99323.1"/>
    </source>
</evidence>
<dbReference type="Proteomes" id="UP000241426">
    <property type="component" value="Unassembled WGS sequence"/>
</dbReference>
<dbReference type="AlphaFoldDB" id="A0A2T3KJ79"/>
<name>A0A2T3KJ79_9GAMM</name>
<organism evidence="1 2">
    <name type="scientific">Photobacterium kishitanii</name>
    <dbReference type="NCBI Taxonomy" id="318456"/>
    <lineage>
        <taxon>Bacteria</taxon>
        <taxon>Pseudomonadati</taxon>
        <taxon>Pseudomonadota</taxon>
        <taxon>Gammaproteobacteria</taxon>
        <taxon>Vibrionales</taxon>
        <taxon>Vibrionaceae</taxon>
        <taxon>Photobacterium</taxon>
    </lineage>
</organism>
<reference evidence="1 2" key="1">
    <citation type="submission" date="2018-01" db="EMBL/GenBank/DDBJ databases">
        <title>Whole genome sequencing of Histamine producing bacteria.</title>
        <authorList>
            <person name="Butler K."/>
        </authorList>
    </citation>
    <scope>NUCLEOTIDE SEQUENCE [LARGE SCALE GENOMIC DNA]</scope>
    <source>
        <strain evidence="1 2">FS-7.2</strain>
    </source>
</reference>
<protein>
    <submittedName>
        <fullName evidence="1">Uncharacterized protein</fullName>
    </submittedName>
</protein>
<sequence>MLYQMMVLIHVTKKKSYCTGNRQFLLATSRENLFEIITDPNSHGEQTSTFNQKFRPLFDKNPNELAFVLFEGDSQEIVESKARDFADERVCNNRTEAQGDPNKHYGSLKSTLNPVIITIVHTPTEIA</sequence>
<proteinExistence type="predicted"/>
<dbReference type="RefSeq" id="WP_107289636.1">
    <property type="nucleotide sequence ID" value="NZ_PYNF01000006.1"/>
</dbReference>
<accession>A0A2T3KJ79</accession>
<evidence type="ECO:0000313" key="2">
    <source>
        <dbReference type="Proteomes" id="UP000241426"/>
    </source>
</evidence>
<dbReference type="EMBL" id="PYNF01000006">
    <property type="protein sequence ID" value="PSU99323.1"/>
    <property type="molecule type" value="Genomic_DNA"/>
</dbReference>